<sequence>MNESLVGFLKYIKNTYLREETYKSSHLSIVCGNESADLDSVVSAITYAYFSYIKNPSKPLVPVLNILRADLELRRDVVWILKQRNIPHSLLYFHEDLQDLRKSFKGPIEAVLVDHNDPQSVMKNLVDSVVGVIDHHEDLGLHKDIISRHNPRIITPSGSCSSLVFNYWHKTLDSSERAKMSPDALSLCLGALLIDTSKMSHKVEHPDQKAHAAYKQSLPNLNFDEFFSQLRQAKDDIVGLSLRDILRKDYKEFEFSKKQGLLKCGFASVVKPLEWIYAQFPDQEFVDSCENFGSERSLDILVVLTSWTDSKGQFERQVASYAKEKPNIEYSRLIAQQIAAPLKLQPLEVLNPPSENCAFFSQLDTSASRKQVVPYVHDACENL</sequence>
<dbReference type="Proteomes" id="UP000191144">
    <property type="component" value="Chromosome E"/>
</dbReference>
<dbReference type="SUPFAM" id="SSF64182">
    <property type="entry name" value="DHH phosphoesterases"/>
    <property type="match status" value="1"/>
</dbReference>
<evidence type="ECO:0000256" key="3">
    <source>
        <dbReference type="ARBA" id="ARBA00022801"/>
    </source>
</evidence>
<dbReference type="Pfam" id="PF02833">
    <property type="entry name" value="DHHA2"/>
    <property type="match status" value="1"/>
</dbReference>
<accession>A0A1G4JM46</accession>
<dbReference type="GO" id="GO:0046872">
    <property type="term" value="F:metal ion binding"/>
    <property type="evidence" value="ECO:0007669"/>
    <property type="project" value="UniProtKB-KW"/>
</dbReference>
<evidence type="ECO:0000259" key="5">
    <source>
        <dbReference type="SMART" id="SM01131"/>
    </source>
</evidence>
<gene>
    <name evidence="6" type="ORF">LAME_0E13454G</name>
</gene>
<name>A0A1G4JM46_9SACH</name>
<dbReference type="Gene3D" id="3.10.310.20">
    <property type="entry name" value="DHHA2 domain"/>
    <property type="match status" value="1"/>
</dbReference>
<evidence type="ECO:0000313" key="6">
    <source>
        <dbReference type="EMBL" id="SCU91687.1"/>
    </source>
</evidence>
<keyword evidence="2" id="KW-0479">Metal-binding</keyword>
<dbReference type="PANTHER" id="PTHR12112">
    <property type="entry name" value="BNIP - RELATED"/>
    <property type="match status" value="1"/>
</dbReference>
<evidence type="ECO:0000256" key="1">
    <source>
        <dbReference type="ARBA" id="ARBA00001936"/>
    </source>
</evidence>
<dbReference type="EMBL" id="LT598481">
    <property type="protein sequence ID" value="SCU91687.1"/>
    <property type="molecule type" value="Genomic_DNA"/>
</dbReference>
<organism evidence="6 7">
    <name type="scientific">Lachancea meyersii CBS 8951</name>
    <dbReference type="NCBI Taxonomy" id="1266667"/>
    <lineage>
        <taxon>Eukaryota</taxon>
        <taxon>Fungi</taxon>
        <taxon>Dikarya</taxon>
        <taxon>Ascomycota</taxon>
        <taxon>Saccharomycotina</taxon>
        <taxon>Saccharomycetes</taxon>
        <taxon>Saccharomycetales</taxon>
        <taxon>Saccharomycetaceae</taxon>
        <taxon>Lachancea</taxon>
    </lineage>
</organism>
<dbReference type="AlphaFoldDB" id="A0A1G4JM46"/>
<dbReference type="Pfam" id="PF01368">
    <property type="entry name" value="DHH"/>
    <property type="match status" value="1"/>
</dbReference>
<evidence type="ECO:0000313" key="7">
    <source>
        <dbReference type="Proteomes" id="UP000191144"/>
    </source>
</evidence>
<proteinExistence type="predicted"/>
<keyword evidence="4" id="KW-0464">Manganese</keyword>
<feature type="domain" description="DHHA2" evidence="5">
    <location>
        <begin position="227"/>
        <end position="380"/>
    </location>
</feature>
<keyword evidence="7" id="KW-1185">Reference proteome</keyword>
<dbReference type="OrthoDB" id="374045at2759"/>
<keyword evidence="3" id="KW-0378">Hydrolase</keyword>
<dbReference type="Gene3D" id="3.90.1640.10">
    <property type="entry name" value="inorganic pyrophosphatase (n-terminal core)"/>
    <property type="match status" value="1"/>
</dbReference>
<dbReference type="InterPro" id="IPR038222">
    <property type="entry name" value="DHHA2_dom_sf"/>
</dbReference>
<evidence type="ECO:0000256" key="2">
    <source>
        <dbReference type="ARBA" id="ARBA00022723"/>
    </source>
</evidence>
<dbReference type="PANTHER" id="PTHR12112:SF39">
    <property type="entry name" value="EG:152A3.5 PROTEIN (FBGN0003116_PN PROTEIN)"/>
    <property type="match status" value="1"/>
</dbReference>
<protein>
    <submittedName>
        <fullName evidence="6">LAME_0E13454g1_1</fullName>
    </submittedName>
</protein>
<reference evidence="7" key="1">
    <citation type="submission" date="2016-03" db="EMBL/GenBank/DDBJ databases">
        <authorList>
            <person name="Devillers Hugo."/>
        </authorList>
    </citation>
    <scope>NUCLEOTIDE SEQUENCE [LARGE SCALE GENOMIC DNA]</scope>
</reference>
<comment type="cofactor">
    <cofactor evidence="1">
        <name>Mn(2+)</name>
        <dbReference type="ChEBI" id="CHEBI:29035"/>
    </cofactor>
</comment>
<dbReference type="InterPro" id="IPR001667">
    <property type="entry name" value="DDH_dom"/>
</dbReference>
<dbReference type="GO" id="GO:0004309">
    <property type="term" value="F:exopolyphosphatase activity"/>
    <property type="evidence" value="ECO:0007669"/>
    <property type="project" value="TreeGrafter"/>
</dbReference>
<evidence type="ECO:0000256" key="4">
    <source>
        <dbReference type="ARBA" id="ARBA00023211"/>
    </source>
</evidence>
<dbReference type="InterPro" id="IPR038763">
    <property type="entry name" value="DHH_sf"/>
</dbReference>
<dbReference type="GO" id="GO:0005737">
    <property type="term" value="C:cytoplasm"/>
    <property type="evidence" value="ECO:0007669"/>
    <property type="project" value="InterPro"/>
</dbReference>
<dbReference type="InterPro" id="IPR004097">
    <property type="entry name" value="DHHA2"/>
</dbReference>
<dbReference type="SMART" id="SM01131">
    <property type="entry name" value="DHHA2"/>
    <property type="match status" value="1"/>
</dbReference>